<sequence length="285" mass="31506">MDSDHQRDDGHSTSPIWVSDRPDTDADTGTDAEPAGAARTGAGQADPASVPVVRVPLRSLIEQPRYRNLRNRALLTVAVALVAGFLLNDWRLGVTAGIVAAIADAVYRARSHSTVPAWRRASVAERRTEAQLRKLERNGYRTLHARAIPDTEAQIDHLVVGPTGVYAVDSEKWDKQLPVRVQMGKKLFHGPFDKKARLAEAKMEASAASELISKAYGRDVQVVPSLAIYGPAVPWKIMTIRGVDVYEGGRARKWITKRERALTDEEIQRLYEIAAEVLPPRYGED</sequence>
<accession>A0A7Y6IRB0</accession>
<name>A0A7Y6IRB0_9ACTN</name>
<protein>
    <submittedName>
        <fullName evidence="3">NERD domain-containing protein</fullName>
    </submittedName>
</protein>
<evidence type="ECO:0000313" key="3">
    <source>
        <dbReference type="EMBL" id="NUW42666.1"/>
    </source>
</evidence>
<feature type="compositionally biased region" description="Basic and acidic residues" evidence="1">
    <location>
        <begin position="1"/>
        <end position="11"/>
    </location>
</feature>
<keyword evidence="4" id="KW-1185">Reference proteome</keyword>
<feature type="domain" description="NERD" evidence="2">
    <location>
        <begin position="120"/>
        <end position="235"/>
    </location>
</feature>
<feature type="region of interest" description="Disordered" evidence="1">
    <location>
        <begin position="1"/>
        <end position="48"/>
    </location>
</feature>
<organism evidence="3 4">
    <name type="scientific">Nonomuraea rhodomycinica</name>
    <dbReference type="NCBI Taxonomy" id="1712872"/>
    <lineage>
        <taxon>Bacteria</taxon>
        <taxon>Bacillati</taxon>
        <taxon>Actinomycetota</taxon>
        <taxon>Actinomycetes</taxon>
        <taxon>Streptosporangiales</taxon>
        <taxon>Streptosporangiaceae</taxon>
        <taxon>Nonomuraea</taxon>
    </lineage>
</organism>
<dbReference type="Pfam" id="PF08378">
    <property type="entry name" value="NERD"/>
    <property type="match status" value="1"/>
</dbReference>
<reference evidence="3 4" key="1">
    <citation type="submission" date="2020-06" db="EMBL/GenBank/DDBJ databases">
        <authorList>
            <person name="Chanama M."/>
        </authorList>
    </citation>
    <scope>NUCLEOTIDE SEQUENCE [LARGE SCALE GENOMIC DNA]</scope>
    <source>
        <strain evidence="3 4">TBRC6557</strain>
    </source>
</reference>
<dbReference type="RefSeq" id="WP_175602162.1">
    <property type="nucleotide sequence ID" value="NZ_JABWGO010000004.1"/>
</dbReference>
<proteinExistence type="predicted"/>
<dbReference type="PROSITE" id="PS50965">
    <property type="entry name" value="NERD"/>
    <property type="match status" value="1"/>
</dbReference>
<dbReference type="Proteomes" id="UP000546126">
    <property type="component" value="Unassembled WGS sequence"/>
</dbReference>
<evidence type="ECO:0000256" key="1">
    <source>
        <dbReference type="SAM" id="MobiDB-lite"/>
    </source>
</evidence>
<dbReference type="InterPro" id="IPR011528">
    <property type="entry name" value="NERD"/>
</dbReference>
<dbReference type="EMBL" id="JABWGO010000004">
    <property type="protein sequence ID" value="NUW42666.1"/>
    <property type="molecule type" value="Genomic_DNA"/>
</dbReference>
<gene>
    <name evidence="3" type="ORF">HT134_21350</name>
</gene>
<evidence type="ECO:0000313" key="4">
    <source>
        <dbReference type="Proteomes" id="UP000546126"/>
    </source>
</evidence>
<dbReference type="AlphaFoldDB" id="A0A7Y6IRB0"/>
<evidence type="ECO:0000259" key="2">
    <source>
        <dbReference type="PROSITE" id="PS50965"/>
    </source>
</evidence>
<comment type="caution">
    <text evidence="3">The sequence shown here is derived from an EMBL/GenBank/DDBJ whole genome shotgun (WGS) entry which is preliminary data.</text>
</comment>